<dbReference type="FunFam" id="1.20.1740.10:FF:000001">
    <property type="entry name" value="Amino acid permease"/>
    <property type="match status" value="1"/>
</dbReference>
<feature type="transmembrane region" description="Helical" evidence="9">
    <location>
        <begin position="346"/>
        <end position="366"/>
    </location>
</feature>
<dbReference type="OrthoDB" id="5297508at2"/>
<keyword evidence="12" id="KW-1185">Reference proteome</keyword>
<feature type="transmembrane region" description="Helical" evidence="9">
    <location>
        <begin position="30"/>
        <end position="51"/>
    </location>
</feature>
<feature type="transmembrane region" description="Helical" evidence="9">
    <location>
        <begin position="252"/>
        <end position="273"/>
    </location>
</feature>
<feature type="region of interest" description="Disordered" evidence="8">
    <location>
        <begin position="1"/>
        <end position="21"/>
    </location>
</feature>
<comment type="subcellular location">
    <subcellularLocation>
        <location evidence="1">Membrane</location>
        <topology evidence="1">Multi-pass membrane protein</topology>
    </subcellularLocation>
</comment>
<dbReference type="InterPro" id="IPR004840">
    <property type="entry name" value="Amino_acid_permease_CS"/>
</dbReference>
<comment type="caution">
    <text evidence="11">The sequence shown here is derived from an EMBL/GenBank/DDBJ whole genome shotgun (WGS) entry which is preliminary data.</text>
</comment>
<keyword evidence="3" id="KW-0813">Transport</keyword>
<evidence type="ECO:0000256" key="8">
    <source>
        <dbReference type="SAM" id="MobiDB-lite"/>
    </source>
</evidence>
<dbReference type="PANTHER" id="PTHR43495:SF5">
    <property type="entry name" value="GAMMA-AMINOBUTYRIC ACID PERMEASE"/>
    <property type="match status" value="1"/>
</dbReference>
<keyword evidence="6 9" id="KW-1133">Transmembrane helix</keyword>
<dbReference type="PANTHER" id="PTHR43495">
    <property type="entry name" value="GABA PERMEASE"/>
    <property type="match status" value="1"/>
</dbReference>
<dbReference type="GO" id="GO:0006865">
    <property type="term" value="P:amino acid transport"/>
    <property type="evidence" value="ECO:0007669"/>
    <property type="project" value="UniProtKB-KW"/>
</dbReference>
<feature type="transmembrane region" description="Helical" evidence="9">
    <location>
        <begin position="57"/>
        <end position="76"/>
    </location>
</feature>
<protein>
    <submittedName>
        <fullName evidence="11">Amino acid transporter</fullName>
    </submittedName>
</protein>
<evidence type="ECO:0000256" key="4">
    <source>
        <dbReference type="ARBA" id="ARBA00022692"/>
    </source>
</evidence>
<dbReference type="Proteomes" id="UP000243342">
    <property type="component" value="Unassembled WGS sequence"/>
</dbReference>
<feature type="transmembrane region" description="Helical" evidence="9">
    <location>
        <begin position="285"/>
        <end position="311"/>
    </location>
</feature>
<comment type="similarity">
    <text evidence="2">Belongs to the amino acid-polyamine-organocation (APC) superfamily. Amino acid transporter (AAT) (TC 2.A.3.1) family.</text>
</comment>
<feature type="transmembrane region" description="Helical" evidence="9">
    <location>
        <begin position="171"/>
        <end position="191"/>
    </location>
</feature>
<organism evidence="11 12">
    <name type="scientific">Mangrovactinospora gilvigrisea</name>
    <dbReference type="NCBI Taxonomy" id="1428644"/>
    <lineage>
        <taxon>Bacteria</taxon>
        <taxon>Bacillati</taxon>
        <taxon>Actinomycetota</taxon>
        <taxon>Actinomycetes</taxon>
        <taxon>Kitasatosporales</taxon>
        <taxon>Streptomycetaceae</taxon>
        <taxon>Mangrovactinospora</taxon>
    </lineage>
</organism>
<dbReference type="RefSeq" id="WP_071657493.1">
    <property type="nucleotide sequence ID" value="NZ_MLCF01000085.1"/>
</dbReference>
<dbReference type="GO" id="GO:0055085">
    <property type="term" value="P:transmembrane transport"/>
    <property type="evidence" value="ECO:0007669"/>
    <property type="project" value="InterPro"/>
</dbReference>
<keyword evidence="4 9" id="KW-0812">Transmembrane</keyword>
<evidence type="ECO:0000256" key="6">
    <source>
        <dbReference type="ARBA" id="ARBA00022989"/>
    </source>
</evidence>
<accession>A0A1J7CAB4</accession>
<feature type="transmembrane region" description="Helical" evidence="9">
    <location>
        <begin position="405"/>
        <end position="429"/>
    </location>
</feature>
<dbReference type="GO" id="GO:0016020">
    <property type="term" value="C:membrane"/>
    <property type="evidence" value="ECO:0007669"/>
    <property type="project" value="UniProtKB-SubCell"/>
</dbReference>
<dbReference type="PIRSF" id="PIRSF006060">
    <property type="entry name" value="AA_transporter"/>
    <property type="match status" value="1"/>
</dbReference>
<keyword evidence="5" id="KW-0029">Amino-acid transport</keyword>
<dbReference type="PROSITE" id="PS00218">
    <property type="entry name" value="AMINO_ACID_PERMEASE_1"/>
    <property type="match status" value="1"/>
</dbReference>
<evidence type="ECO:0000313" key="11">
    <source>
        <dbReference type="EMBL" id="OIV36594.1"/>
    </source>
</evidence>
<evidence type="ECO:0000256" key="3">
    <source>
        <dbReference type="ARBA" id="ARBA00022448"/>
    </source>
</evidence>
<feature type="transmembrane region" description="Helical" evidence="9">
    <location>
        <begin position="107"/>
        <end position="132"/>
    </location>
</feature>
<evidence type="ECO:0000256" key="2">
    <source>
        <dbReference type="ARBA" id="ARBA00008583"/>
    </source>
</evidence>
<gene>
    <name evidence="11" type="ORF">BIV57_15700</name>
</gene>
<dbReference type="Pfam" id="PF00324">
    <property type="entry name" value="AA_permease"/>
    <property type="match status" value="1"/>
</dbReference>
<dbReference type="STRING" id="1428644.BIV57_15700"/>
<reference evidence="11 12" key="1">
    <citation type="submission" date="2016-10" db="EMBL/GenBank/DDBJ databases">
        <title>Genome sequence of Streptomyces gilvigriseus MUSC 26.</title>
        <authorList>
            <person name="Lee L.-H."/>
            <person name="Ser H.-L."/>
        </authorList>
    </citation>
    <scope>NUCLEOTIDE SEQUENCE [LARGE SCALE GENOMIC DNA]</scope>
    <source>
        <strain evidence="11 12">MUSC 26</strain>
    </source>
</reference>
<sequence length="468" mass="48711">MHMPPEGQDGDADGGGGAPRPHEQLKPRHIAMIALGGVIGAGLFVGSGAGVREAGPSIILAYVLGGLLVLLVMRMMGEMSAANPVRGSFSVHAENAIGPWAGFTAGWMYWSMLVVGVAVEAIGAGTILNGWLPAVPSWVFILVIMALFSGVNMVAVGSFGEFEFWFAALKVGAVVLFLIIGVLAIAGLLPGTPAPGLDNLLRHGGFFPNGLPGLVAGLLGAVFAFAGLEVVTIAAADSGDPAGSVGRAVRTAVYRIGLFYIGSMIVIVTLLPWDASQVGKSPYVAVLQYIGVPAAAQIMNVVVLVALLSAINANLYGSSRMLHSLVDRGEAPRALGRTWHGGVPRYAVACSAAFGFASVVLNVIWPDTVFQFLVNATGGIVLMVWGLVTVSELRLRPRYEREGRLVLRMWCFPVLSWCALAALALVYALMLGDSATRSQGVTTTILAVVVVTAGLLRARARTRAGTGG</sequence>
<dbReference type="InterPro" id="IPR004841">
    <property type="entry name" value="AA-permease/SLC12A_dom"/>
</dbReference>
<feature type="transmembrane region" description="Helical" evidence="9">
    <location>
        <begin position="441"/>
        <end position="458"/>
    </location>
</feature>
<dbReference type="EMBL" id="MLCF01000085">
    <property type="protein sequence ID" value="OIV36594.1"/>
    <property type="molecule type" value="Genomic_DNA"/>
</dbReference>
<evidence type="ECO:0000256" key="1">
    <source>
        <dbReference type="ARBA" id="ARBA00004141"/>
    </source>
</evidence>
<dbReference type="Gene3D" id="1.20.1740.10">
    <property type="entry name" value="Amino acid/polyamine transporter I"/>
    <property type="match status" value="1"/>
</dbReference>
<keyword evidence="7 9" id="KW-0472">Membrane</keyword>
<evidence type="ECO:0000256" key="9">
    <source>
        <dbReference type="SAM" id="Phobius"/>
    </source>
</evidence>
<name>A0A1J7CAB4_9ACTN</name>
<feature type="transmembrane region" description="Helical" evidence="9">
    <location>
        <begin position="372"/>
        <end position="393"/>
    </location>
</feature>
<feature type="domain" description="Amino acid permease/ SLC12A" evidence="10">
    <location>
        <begin position="29"/>
        <end position="450"/>
    </location>
</feature>
<feature type="transmembrane region" description="Helical" evidence="9">
    <location>
        <begin position="138"/>
        <end position="159"/>
    </location>
</feature>
<evidence type="ECO:0000256" key="5">
    <source>
        <dbReference type="ARBA" id="ARBA00022970"/>
    </source>
</evidence>
<proteinExistence type="inferred from homology"/>
<evidence type="ECO:0000259" key="10">
    <source>
        <dbReference type="Pfam" id="PF00324"/>
    </source>
</evidence>
<evidence type="ECO:0000313" key="12">
    <source>
        <dbReference type="Proteomes" id="UP000243342"/>
    </source>
</evidence>
<evidence type="ECO:0000256" key="7">
    <source>
        <dbReference type="ARBA" id="ARBA00023136"/>
    </source>
</evidence>
<dbReference type="AlphaFoldDB" id="A0A1J7CAB4"/>
<feature type="transmembrane region" description="Helical" evidence="9">
    <location>
        <begin position="211"/>
        <end position="231"/>
    </location>
</feature>